<reference evidence="3 4" key="1">
    <citation type="submission" date="2016-10" db="EMBL/GenBank/DDBJ databases">
        <title>The genome of Paramicrosporidium saccamoebae is the missing link in understanding Cryptomycota and Microsporidia evolution.</title>
        <authorList>
            <person name="Quandt C.A."/>
            <person name="Beaudet D."/>
            <person name="Corsaro D."/>
            <person name="Michel R."/>
            <person name="Corradi N."/>
            <person name="James T."/>
        </authorList>
    </citation>
    <scope>NUCLEOTIDE SEQUENCE [LARGE SCALE GENOMIC DNA]</scope>
    <source>
        <strain evidence="3 4">KSL3</strain>
    </source>
</reference>
<dbReference type="InterPro" id="IPR032675">
    <property type="entry name" value="LRR_dom_sf"/>
</dbReference>
<dbReference type="SMART" id="SM00369">
    <property type="entry name" value="LRR_TYP"/>
    <property type="match status" value="3"/>
</dbReference>
<organism evidence="3 4">
    <name type="scientific">Paramicrosporidium saccamoebae</name>
    <dbReference type="NCBI Taxonomy" id="1246581"/>
    <lineage>
        <taxon>Eukaryota</taxon>
        <taxon>Fungi</taxon>
        <taxon>Fungi incertae sedis</taxon>
        <taxon>Cryptomycota</taxon>
        <taxon>Cryptomycota incertae sedis</taxon>
        <taxon>Paramicrosporidium</taxon>
    </lineage>
</organism>
<keyword evidence="2" id="KW-0677">Repeat</keyword>
<dbReference type="PANTHER" id="PTHR15454">
    <property type="entry name" value="NISCHARIN RELATED"/>
    <property type="match status" value="1"/>
</dbReference>
<dbReference type="Pfam" id="PF13855">
    <property type="entry name" value="LRR_8"/>
    <property type="match status" value="2"/>
</dbReference>
<comment type="caution">
    <text evidence="3">The sequence shown here is derived from an EMBL/GenBank/DDBJ whole genome shotgun (WGS) entry which is preliminary data.</text>
</comment>
<dbReference type="PANTHER" id="PTHR15454:SF56">
    <property type="entry name" value="PROTEIN PHOSPHATASE 1 REGULATORY SUBUNIT 7-RELATED"/>
    <property type="match status" value="1"/>
</dbReference>
<accession>A0A2H9TL26</accession>
<dbReference type="GO" id="GO:0005737">
    <property type="term" value="C:cytoplasm"/>
    <property type="evidence" value="ECO:0007669"/>
    <property type="project" value="TreeGrafter"/>
</dbReference>
<dbReference type="EMBL" id="MTSL01000122">
    <property type="protein sequence ID" value="PJF18463.1"/>
    <property type="molecule type" value="Genomic_DNA"/>
</dbReference>
<name>A0A2H9TL26_9FUNG</name>
<dbReference type="PROSITE" id="PS51450">
    <property type="entry name" value="LRR"/>
    <property type="match status" value="3"/>
</dbReference>
<keyword evidence="1" id="KW-0433">Leucine-rich repeat</keyword>
<dbReference type="AlphaFoldDB" id="A0A2H9TL26"/>
<evidence type="ECO:0000313" key="4">
    <source>
        <dbReference type="Proteomes" id="UP000240830"/>
    </source>
</evidence>
<gene>
    <name evidence="3" type="ORF">PSACC_01723</name>
</gene>
<keyword evidence="4" id="KW-1185">Reference proteome</keyword>
<dbReference type="OrthoDB" id="1517790at2759"/>
<dbReference type="Proteomes" id="UP000240830">
    <property type="component" value="Unassembled WGS sequence"/>
</dbReference>
<sequence>MACFSVHQKQALGLLLSHASEQTRVRRAGLFHLPGSMAIMVHSRVCVATNVQKSIAERKGGSRHGLTGPNTFSILLLPGHMKLTAALVSSKAEKTDEAKSLDFSKCKITEVEDISFCVSLRKLTLSHNSIKNSKSVAALRHLPSLTWLDLSHNELTEIDGVCQIQSLNVLNVSNNKIDIVSTRIVTMVHLQAFIATDNGITALPSLPPNLDTIVISRNKIEDLGSCLRGLELLKKLSASHNLLRSLPDVSKCASLKELRLNNNRIHTLGNKVVIPTGTSIIDLGKNCLTTFESLEIIRNLPALRSLNISGNPWKEDDISQKVRDSIKTLNILDNQRIVEKKRSNK</sequence>
<dbReference type="InterPro" id="IPR001611">
    <property type="entry name" value="Leu-rich_rpt"/>
</dbReference>
<dbReference type="STRING" id="1246581.A0A2H9TL26"/>
<protein>
    <submittedName>
        <fullName evidence="3">Uncharacterized protein</fullName>
    </submittedName>
</protein>
<dbReference type="InterPro" id="IPR003591">
    <property type="entry name" value="Leu-rich_rpt_typical-subtyp"/>
</dbReference>
<evidence type="ECO:0000256" key="2">
    <source>
        <dbReference type="ARBA" id="ARBA00022737"/>
    </source>
</evidence>
<dbReference type="PRINTS" id="PR00019">
    <property type="entry name" value="LEURICHRPT"/>
</dbReference>
<evidence type="ECO:0000313" key="3">
    <source>
        <dbReference type="EMBL" id="PJF18463.1"/>
    </source>
</evidence>
<proteinExistence type="predicted"/>
<dbReference type="SUPFAM" id="SSF52058">
    <property type="entry name" value="L domain-like"/>
    <property type="match status" value="1"/>
</dbReference>
<dbReference type="Gene3D" id="3.80.10.10">
    <property type="entry name" value="Ribonuclease Inhibitor"/>
    <property type="match status" value="2"/>
</dbReference>
<evidence type="ECO:0000256" key="1">
    <source>
        <dbReference type="ARBA" id="ARBA00022614"/>
    </source>
</evidence>